<keyword evidence="2" id="KW-0520">NAD</keyword>
<dbReference type="GO" id="GO:0000166">
    <property type="term" value="F:nucleotide binding"/>
    <property type="evidence" value="ECO:0007669"/>
    <property type="project" value="InterPro"/>
</dbReference>
<dbReference type="InterPro" id="IPR000683">
    <property type="entry name" value="Gfo/Idh/MocA-like_OxRdtase_N"/>
</dbReference>
<dbReference type="EMBL" id="QZVS01000092">
    <property type="protein sequence ID" value="RJT86964.1"/>
    <property type="molecule type" value="Genomic_DNA"/>
</dbReference>
<sequence>MSDSIGVAVIGAGMAGKAHAAAYRTAPTLFSPVLPRVRLVSIGDVNEQLGAATAARFGYERTDATWQAIAAADDIDVVSVVIANRLHLEVVEGLLAAGKHVLCEKPLSDGLADARAMAAAAARASSVARVGFTFRRTPGIAAIRQLIQDGTLGRVLHFSGRYWTDYAADPMGPMSWRFTGGAGSGALADVGSHLAYVAEFLCGDVRSVSGGRLATEITRRPVPIGPVVGHDHAEVSDVFETVDNDDYAAFSAEFEHGVGSLEVSRVAAGHANTLTFEVFCENGSATFDQRRPAEIGLFLNKGQATHNGYRQVILGPGHPYLAGGLAMDAPSVGFGQNDAFAYQARAFLDEVAGLDPASSLPRNASFDDGVHNMEILSAATESATRNGHTVTVDQKEMAR</sequence>
<dbReference type="SUPFAM" id="SSF55347">
    <property type="entry name" value="Glyceraldehyde-3-phosphate dehydrogenase-like, C-terminal domain"/>
    <property type="match status" value="1"/>
</dbReference>
<dbReference type="Gene3D" id="3.30.360.10">
    <property type="entry name" value="Dihydrodipicolinate Reductase, domain 2"/>
    <property type="match status" value="1"/>
</dbReference>
<dbReference type="Pfam" id="PF01408">
    <property type="entry name" value="GFO_IDH_MocA"/>
    <property type="match status" value="1"/>
</dbReference>
<dbReference type="InterPro" id="IPR036291">
    <property type="entry name" value="NAD(P)-bd_dom_sf"/>
</dbReference>
<protein>
    <submittedName>
        <fullName evidence="5">Gfo/Idh/MocA family oxidoreductase</fullName>
    </submittedName>
</protein>
<evidence type="ECO:0000259" key="3">
    <source>
        <dbReference type="Pfam" id="PF01408"/>
    </source>
</evidence>
<dbReference type="Proteomes" id="UP000272015">
    <property type="component" value="Unassembled WGS sequence"/>
</dbReference>
<accession>A0A3A5MN20</accession>
<comment type="caution">
    <text evidence="5">The sequence shown here is derived from an EMBL/GenBank/DDBJ whole genome shotgun (WGS) entry which is preliminary data.</text>
</comment>
<dbReference type="GO" id="GO:0016491">
    <property type="term" value="F:oxidoreductase activity"/>
    <property type="evidence" value="ECO:0007669"/>
    <property type="project" value="UniProtKB-KW"/>
</dbReference>
<reference evidence="5 6" key="1">
    <citation type="submission" date="2018-09" db="EMBL/GenBank/DDBJ databases">
        <title>Novel species of Cryobacterium.</title>
        <authorList>
            <person name="Liu Q."/>
            <person name="Xin Y.-H."/>
        </authorList>
    </citation>
    <scope>NUCLEOTIDE SEQUENCE [LARGE SCALE GENOMIC DNA]</scope>
    <source>
        <strain evidence="5 6">Hh39</strain>
    </source>
</reference>
<feature type="domain" description="GFO/IDH/MocA-like oxidoreductase" evidence="4">
    <location>
        <begin position="141"/>
        <end position="285"/>
    </location>
</feature>
<keyword evidence="1" id="KW-0560">Oxidoreductase</keyword>
<dbReference type="Gene3D" id="3.40.50.720">
    <property type="entry name" value="NAD(P)-binding Rossmann-like Domain"/>
    <property type="match status" value="1"/>
</dbReference>
<gene>
    <name evidence="5" type="ORF">D6T64_16080</name>
</gene>
<evidence type="ECO:0000259" key="4">
    <source>
        <dbReference type="Pfam" id="PF22725"/>
    </source>
</evidence>
<dbReference type="InterPro" id="IPR050463">
    <property type="entry name" value="Gfo/Idh/MocA_oxidrdct_glycsds"/>
</dbReference>
<keyword evidence="6" id="KW-1185">Reference proteome</keyword>
<dbReference type="AlphaFoldDB" id="A0A3A5MN20"/>
<dbReference type="InterPro" id="IPR055170">
    <property type="entry name" value="GFO_IDH_MocA-like_dom"/>
</dbReference>
<dbReference type="SUPFAM" id="SSF51735">
    <property type="entry name" value="NAD(P)-binding Rossmann-fold domains"/>
    <property type="match status" value="1"/>
</dbReference>
<name>A0A3A5MN20_9MICO</name>
<dbReference type="Pfam" id="PF22725">
    <property type="entry name" value="GFO_IDH_MocA_C3"/>
    <property type="match status" value="1"/>
</dbReference>
<dbReference type="PANTHER" id="PTHR43818:SF11">
    <property type="entry name" value="BCDNA.GH03377"/>
    <property type="match status" value="1"/>
</dbReference>
<feature type="domain" description="Gfo/Idh/MocA-like oxidoreductase N-terminal" evidence="3">
    <location>
        <begin position="5"/>
        <end position="132"/>
    </location>
</feature>
<evidence type="ECO:0000256" key="1">
    <source>
        <dbReference type="ARBA" id="ARBA00023002"/>
    </source>
</evidence>
<dbReference type="PANTHER" id="PTHR43818">
    <property type="entry name" value="BCDNA.GH03377"/>
    <property type="match status" value="1"/>
</dbReference>
<evidence type="ECO:0000313" key="5">
    <source>
        <dbReference type="EMBL" id="RJT86964.1"/>
    </source>
</evidence>
<proteinExistence type="predicted"/>
<dbReference type="OrthoDB" id="9792085at2"/>
<evidence type="ECO:0000256" key="2">
    <source>
        <dbReference type="ARBA" id="ARBA00023027"/>
    </source>
</evidence>
<dbReference type="RefSeq" id="WP_119975705.1">
    <property type="nucleotide sequence ID" value="NZ_JBHSQA010000010.1"/>
</dbReference>
<evidence type="ECO:0000313" key="6">
    <source>
        <dbReference type="Proteomes" id="UP000272015"/>
    </source>
</evidence>
<organism evidence="5 6">
    <name type="scientific">Cryobacterium melibiosiphilum</name>
    <dbReference type="NCBI Taxonomy" id="995039"/>
    <lineage>
        <taxon>Bacteria</taxon>
        <taxon>Bacillati</taxon>
        <taxon>Actinomycetota</taxon>
        <taxon>Actinomycetes</taxon>
        <taxon>Micrococcales</taxon>
        <taxon>Microbacteriaceae</taxon>
        <taxon>Cryobacterium</taxon>
    </lineage>
</organism>